<proteinExistence type="predicted"/>
<evidence type="ECO:0000313" key="3">
    <source>
        <dbReference type="Proteomes" id="UP000678276"/>
    </source>
</evidence>
<dbReference type="RefSeq" id="WP_209595286.1">
    <property type="nucleotide sequence ID" value="NZ_JAGJCF010000010.1"/>
</dbReference>
<dbReference type="EMBL" id="JAGJCF010000010">
    <property type="protein sequence ID" value="MBP0616801.1"/>
    <property type="molecule type" value="Genomic_DNA"/>
</dbReference>
<keyword evidence="3" id="KW-1185">Reference proteome</keyword>
<gene>
    <name evidence="2" type="ORF">J6595_14535</name>
</gene>
<evidence type="ECO:0000313" key="2">
    <source>
        <dbReference type="EMBL" id="MBP0616801.1"/>
    </source>
</evidence>
<dbReference type="Proteomes" id="UP000678276">
    <property type="component" value="Unassembled WGS sequence"/>
</dbReference>
<sequence>MLRNESDLIDAIDLCLGELSLLIELKTCGYAVEEAVEKGCGQRLEARDVDQGPRQAAAGTPPHVRYRRLQRQ</sequence>
<name>A0ABS4BJC7_9HYPH</name>
<comment type="caution">
    <text evidence="2">The sequence shown here is derived from an EMBL/GenBank/DDBJ whole genome shotgun (WGS) entry which is preliminary data.</text>
</comment>
<feature type="region of interest" description="Disordered" evidence="1">
    <location>
        <begin position="47"/>
        <end position="72"/>
    </location>
</feature>
<protein>
    <submittedName>
        <fullName evidence="2">Uncharacterized protein</fullName>
    </submittedName>
</protein>
<accession>A0ABS4BJC7</accession>
<organism evidence="2 3">
    <name type="scientific">Jiella mangrovi</name>
    <dbReference type="NCBI Taxonomy" id="2821407"/>
    <lineage>
        <taxon>Bacteria</taxon>
        <taxon>Pseudomonadati</taxon>
        <taxon>Pseudomonadota</taxon>
        <taxon>Alphaproteobacteria</taxon>
        <taxon>Hyphomicrobiales</taxon>
        <taxon>Aurantimonadaceae</taxon>
        <taxon>Jiella</taxon>
    </lineage>
</organism>
<evidence type="ECO:0000256" key="1">
    <source>
        <dbReference type="SAM" id="MobiDB-lite"/>
    </source>
</evidence>
<reference evidence="2 3" key="1">
    <citation type="submission" date="2021-04" db="EMBL/GenBank/DDBJ databases">
        <title>Whole genome sequence of Jiella sp. KSK16Y-1.</title>
        <authorList>
            <person name="Tuo L."/>
        </authorList>
    </citation>
    <scope>NUCLEOTIDE SEQUENCE [LARGE SCALE GENOMIC DNA]</scope>
    <source>
        <strain evidence="2 3">KSK16Y-1</strain>
    </source>
</reference>